<sequence length="325" mass="36552">MIPKLKVEQQIYEVTVKDEVDHTLEVLLTSDVPGLGATGTVVKIHRNRFWRYLYPLQLAELPTEDRVKYFRSLSKGTLKLSRRWLSSKKTYGLKEAFRIERAEDSPMQYKAVDLSPSNQAALAHFDRYYTQSYGPVAWCAMRVALLSPPTKVAVLNRAFETFTDGNEDYARRDRLDLVKTLSGYQSLLSQSGSTVTSNTDLDEEATVADELAVPHSPRQFIGRGGNPIPETANLNEFVPVTEFIGESEIFTRECDRDVAFALTDLRTNAASGARWDLVDEDWNLPDALRVKCPKHGKLGGYHKPTFVNGQFGKPPVISFSNSSRV</sequence>
<keyword evidence="2" id="KW-0689">Ribosomal protein</keyword>
<dbReference type="InterPro" id="IPR009027">
    <property type="entry name" value="Ribosomal_bL9/RNase_H1_N"/>
</dbReference>
<organism evidence="5 6">
    <name type="scientific">Opisthorchis viverrini</name>
    <name type="common">Southeast Asian liver fluke</name>
    <dbReference type="NCBI Taxonomy" id="6198"/>
    <lineage>
        <taxon>Eukaryota</taxon>
        <taxon>Metazoa</taxon>
        <taxon>Spiralia</taxon>
        <taxon>Lophotrochozoa</taxon>
        <taxon>Platyhelminthes</taxon>
        <taxon>Trematoda</taxon>
        <taxon>Digenea</taxon>
        <taxon>Opisthorchiida</taxon>
        <taxon>Opisthorchiata</taxon>
        <taxon>Opisthorchiidae</taxon>
        <taxon>Opisthorchis</taxon>
    </lineage>
</organism>
<evidence type="ECO:0000259" key="4">
    <source>
        <dbReference type="Pfam" id="PF01281"/>
    </source>
</evidence>
<dbReference type="AlphaFoldDB" id="A0A1S8WYH0"/>
<dbReference type="EMBL" id="KV893292">
    <property type="protein sequence ID" value="OON19451.1"/>
    <property type="molecule type" value="Genomic_DNA"/>
</dbReference>
<dbReference type="Gene3D" id="6.20.240.40">
    <property type="match status" value="1"/>
</dbReference>
<evidence type="ECO:0000256" key="1">
    <source>
        <dbReference type="ARBA" id="ARBA00010605"/>
    </source>
</evidence>
<dbReference type="InterPro" id="IPR020070">
    <property type="entry name" value="Ribosomal_bL9_N"/>
</dbReference>
<dbReference type="InterPro" id="IPR036935">
    <property type="entry name" value="Ribosomal_bL9_N_sf"/>
</dbReference>
<evidence type="ECO:0000313" key="5">
    <source>
        <dbReference type="EMBL" id="OON19451.1"/>
    </source>
</evidence>
<evidence type="ECO:0000256" key="3">
    <source>
        <dbReference type="ARBA" id="ARBA00023274"/>
    </source>
</evidence>
<dbReference type="Pfam" id="PF01281">
    <property type="entry name" value="Ribosomal_L9_N"/>
    <property type="match status" value="1"/>
</dbReference>
<proteinExistence type="inferred from homology"/>
<reference evidence="5 6" key="1">
    <citation type="submission" date="2015-03" db="EMBL/GenBank/DDBJ databases">
        <title>Draft genome of the nematode, Opisthorchis viverrini.</title>
        <authorList>
            <person name="Mitreva M."/>
        </authorList>
    </citation>
    <scope>NUCLEOTIDE SEQUENCE [LARGE SCALE GENOMIC DNA]</scope>
    <source>
        <strain evidence="5">Khon Kaen</strain>
    </source>
</reference>
<protein>
    <recommendedName>
        <fullName evidence="4">Ribosomal protein L9 domain-containing protein</fullName>
    </recommendedName>
</protein>
<dbReference type="GO" id="GO:0005840">
    <property type="term" value="C:ribosome"/>
    <property type="evidence" value="ECO:0007669"/>
    <property type="project" value="UniProtKB-KW"/>
</dbReference>
<keyword evidence="6" id="KW-1185">Reference proteome</keyword>
<evidence type="ECO:0000313" key="6">
    <source>
        <dbReference type="Proteomes" id="UP000243686"/>
    </source>
</evidence>
<accession>A0A1S8WYH0</accession>
<dbReference type="Gene3D" id="3.40.5.10">
    <property type="entry name" value="Ribosomal protein L9, N-terminal domain"/>
    <property type="match status" value="1"/>
</dbReference>
<comment type="similarity">
    <text evidence="1">Belongs to the bacterial ribosomal protein bL9 family.</text>
</comment>
<dbReference type="Proteomes" id="UP000243686">
    <property type="component" value="Unassembled WGS sequence"/>
</dbReference>
<gene>
    <name evidence="5" type="ORF">X801_04682</name>
</gene>
<keyword evidence="3" id="KW-0687">Ribonucleoprotein</keyword>
<evidence type="ECO:0000256" key="2">
    <source>
        <dbReference type="ARBA" id="ARBA00022980"/>
    </source>
</evidence>
<feature type="domain" description="Ribosomal protein L9" evidence="4">
    <location>
        <begin position="25"/>
        <end position="70"/>
    </location>
</feature>
<dbReference type="GO" id="GO:1990904">
    <property type="term" value="C:ribonucleoprotein complex"/>
    <property type="evidence" value="ECO:0007669"/>
    <property type="project" value="UniProtKB-KW"/>
</dbReference>
<dbReference type="SUPFAM" id="SSF55658">
    <property type="entry name" value="L9 N-domain-like"/>
    <property type="match status" value="1"/>
</dbReference>
<name>A0A1S8WYH0_OPIVI</name>